<keyword evidence="9 16" id="KW-0479">Metal-binding</keyword>
<organism evidence="19 20">
    <name type="scientific">Desulfocucumis palustris</name>
    <dbReference type="NCBI Taxonomy" id="1898651"/>
    <lineage>
        <taxon>Bacteria</taxon>
        <taxon>Bacillati</taxon>
        <taxon>Bacillota</taxon>
        <taxon>Clostridia</taxon>
        <taxon>Eubacteriales</taxon>
        <taxon>Desulfocucumaceae</taxon>
        <taxon>Desulfocucumis</taxon>
    </lineage>
</organism>
<dbReference type="InterPro" id="IPR013785">
    <property type="entry name" value="Aldolase_TIM"/>
</dbReference>
<dbReference type="InterPro" id="IPR007197">
    <property type="entry name" value="rSAM"/>
</dbReference>
<dbReference type="EC" id="2.8.1.6" evidence="4 16"/>
<comment type="pathway">
    <text evidence="1 16">Cofactor biosynthesis; biotin biosynthesis; biotin from 7,8-diaminononanoate: step 2/2.</text>
</comment>
<dbReference type="Pfam" id="PF04055">
    <property type="entry name" value="Radical_SAM"/>
    <property type="match status" value="1"/>
</dbReference>
<dbReference type="PROSITE" id="PS51918">
    <property type="entry name" value="RADICAL_SAM"/>
    <property type="match status" value="1"/>
</dbReference>
<feature type="binding site" evidence="16 17">
    <location>
        <position position="70"/>
    </location>
    <ligand>
        <name>[4Fe-4S] cluster</name>
        <dbReference type="ChEBI" id="CHEBI:49883"/>
        <note>4Fe-4S-S-AdoMet</note>
    </ligand>
</feature>
<evidence type="ECO:0000256" key="6">
    <source>
        <dbReference type="ARBA" id="ARBA00022679"/>
    </source>
</evidence>
<dbReference type="SFLD" id="SFLDG01278">
    <property type="entry name" value="biotin_synthase_like"/>
    <property type="match status" value="1"/>
</dbReference>
<evidence type="ECO:0000256" key="16">
    <source>
        <dbReference type="HAMAP-Rule" id="MF_01694"/>
    </source>
</evidence>
<dbReference type="GO" id="GO:0005506">
    <property type="term" value="F:iron ion binding"/>
    <property type="evidence" value="ECO:0007669"/>
    <property type="project" value="UniProtKB-UniRule"/>
</dbReference>
<dbReference type="FunFam" id="3.20.20.70:FF:000026">
    <property type="entry name" value="Biotin synthase"/>
    <property type="match status" value="1"/>
</dbReference>
<keyword evidence="10 16" id="KW-0093">Biotin biosynthesis</keyword>
<evidence type="ECO:0000259" key="18">
    <source>
        <dbReference type="PROSITE" id="PS51918"/>
    </source>
</evidence>
<feature type="binding site" evidence="16 17">
    <location>
        <position position="199"/>
    </location>
    <ligand>
        <name>[2Fe-2S] cluster</name>
        <dbReference type="ChEBI" id="CHEBI:190135"/>
    </ligand>
</feature>
<accession>A0A2L2XBI5</accession>
<feature type="binding site" evidence="16 17">
    <location>
        <position position="139"/>
    </location>
    <ligand>
        <name>[2Fe-2S] cluster</name>
        <dbReference type="ChEBI" id="CHEBI:190135"/>
    </ligand>
</feature>
<keyword evidence="5 16" id="KW-0004">4Fe-4S</keyword>
<keyword evidence="11 16" id="KW-0408">Iron</keyword>
<dbReference type="PIRSF" id="PIRSF001619">
    <property type="entry name" value="Biotin_synth"/>
    <property type="match status" value="1"/>
</dbReference>
<dbReference type="RefSeq" id="WP_231702690.1">
    <property type="nucleotide sequence ID" value="NZ_BFAV01000092.1"/>
</dbReference>
<feature type="binding site" evidence="16 17">
    <location>
        <position position="269"/>
    </location>
    <ligand>
        <name>[2Fe-2S] cluster</name>
        <dbReference type="ChEBI" id="CHEBI:190135"/>
    </ligand>
</feature>
<dbReference type="SMART" id="SM00876">
    <property type="entry name" value="BATS"/>
    <property type="match status" value="1"/>
</dbReference>
<comment type="cofactor">
    <cofactor evidence="17">
        <name>[2Fe-2S] cluster</name>
        <dbReference type="ChEBI" id="CHEBI:190135"/>
    </cofactor>
    <text evidence="17">Binds 1 [2Fe-2S] cluster. The cluster is coordinated with 3 cysteines and 1 arginine.</text>
</comment>
<evidence type="ECO:0000256" key="5">
    <source>
        <dbReference type="ARBA" id="ARBA00022485"/>
    </source>
</evidence>
<keyword evidence="6 16" id="KW-0808">Transferase</keyword>
<comment type="catalytic activity">
    <reaction evidence="13 16">
        <text>(4R,5S)-dethiobiotin + (sulfur carrier)-SH + 2 reduced [2Fe-2S]-[ferredoxin] + 2 S-adenosyl-L-methionine = (sulfur carrier)-H + biotin + 2 5'-deoxyadenosine + 2 L-methionine + 2 oxidized [2Fe-2S]-[ferredoxin]</text>
        <dbReference type="Rhea" id="RHEA:22060"/>
        <dbReference type="Rhea" id="RHEA-COMP:10000"/>
        <dbReference type="Rhea" id="RHEA-COMP:10001"/>
        <dbReference type="Rhea" id="RHEA-COMP:14737"/>
        <dbReference type="Rhea" id="RHEA-COMP:14739"/>
        <dbReference type="ChEBI" id="CHEBI:17319"/>
        <dbReference type="ChEBI" id="CHEBI:29917"/>
        <dbReference type="ChEBI" id="CHEBI:33737"/>
        <dbReference type="ChEBI" id="CHEBI:33738"/>
        <dbReference type="ChEBI" id="CHEBI:57586"/>
        <dbReference type="ChEBI" id="CHEBI:57844"/>
        <dbReference type="ChEBI" id="CHEBI:59789"/>
        <dbReference type="ChEBI" id="CHEBI:64428"/>
        <dbReference type="ChEBI" id="CHEBI:149473"/>
        <dbReference type="EC" id="2.8.1.6"/>
    </reaction>
</comment>
<dbReference type="InterPro" id="IPR010722">
    <property type="entry name" value="BATS_dom"/>
</dbReference>
<reference evidence="20" key="1">
    <citation type="submission" date="2018-02" db="EMBL/GenBank/DDBJ databases">
        <title>Genome sequence of Desulfocucumis palustris strain NAW-5.</title>
        <authorList>
            <person name="Watanabe M."/>
            <person name="Kojima H."/>
            <person name="Fukui M."/>
        </authorList>
    </citation>
    <scope>NUCLEOTIDE SEQUENCE [LARGE SCALE GENOMIC DNA]</scope>
    <source>
        <strain evidence="20">NAW-5</strain>
    </source>
</reference>
<dbReference type="InterPro" id="IPR024177">
    <property type="entry name" value="Biotin_synthase"/>
</dbReference>
<dbReference type="UniPathway" id="UPA00078">
    <property type="reaction ID" value="UER00162"/>
</dbReference>
<dbReference type="AlphaFoldDB" id="A0A2L2XBI5"/>
<dbReference type="Gene3D" id="3.20.20.70">
    <property type="entry name" value="Aldolase class I"/>
    <property type="match status" value="1"/>
</dbReference>
<evidence type="ECO:0000313" key="19">
    <source>
        <dbReference type="EMBL" id="GBF33344.1"/>
    </source>
</evidence>
<evidence type="ECO:0000256" key="10">
    <source>
        <dbReference type="ARBA" id="ARBA00022756"/>
    </source>
</evidence>
<evidence type="ECO:0000256" key="11">
    <source>
        <dbReference type="ARBA" id="ARBA00023004"/>
    </source>
</evidence>
<evidence type="ECO:0000256" key="2">
    <source>
        <dbReference type="ARBA" id="ARBA00010765"/>
    </source>
</evidence>
<evidence type="ECO:0000256" key="3">
    <source>
        <dbReference type="ARBA" id="ARBA00011738"/>
    </source>
</evidence>
<evidence type="ECO:0000256" key="7">
    <source>
        <dbReference type="ARBA" id="ARBA00022691"/>
    </source>
</evidence>
<name>A0A2L2XBI5_9FIRM</name>
<evidence type="ECO:0000256" key="14">
    <source>
        <dbReference type="ARBA" id="ARBA00057568"/>
    </source>
</evidence>
<dbReference type="Pfam" id="PF06968">
    <property type="entry name" value="BATS"/>
    <property type="match status" value="1"/>
</dbReference>
<keyword evidence="8 16" id="KW-0001">2Fe-2S</keyword>
<evidence type="ECO:0000256" key="8">
    <source>
        <dbReference type="ARBA" id="ARBA00022714"/>
    </source>
</evidence>
<keyword evidence="7 16" id="KW-0949">S-adenosyl-L-methionine</keyword>
<dbReference type="EMBL" id="BFAV01000092">
    <property type="protein sequence ID" value="GBF33344.1"/>
    <property type="molecule type" value="Genomic_DNA"/>
</dbReference>
<dbReference type="InterPro" id="IPR002684">
    <property type="entry name" value="Biotin_synth/BioAB"/>
</dbReference>
<comment type="cofactor">
    <cofactor evidence="16 17">
        <name>[4Fe-4S] cluster</name>
        <dbReference type="ChEBI" id="CHEBI:49883"/>
    </cofactor>
    <text evidence="16 17">Binds 1 [4Fe-4S] cluster. The cluster is coordinated with 3 cysteines and an exchangeable S-adenosyl-L-methionine.</text>
</comment>
<dbReference type="SFLD" id="SFLDS00029">
    <property type="entry name" value="Radical_SAM"/>
    <property type="match status" value="1"/>
</dbReference>
<dbReference type="GO" id="GO:0051537">
    <property type="term" value="F:2 iron, 2 sulfur cluster binding"/>
    <property type="evidence" value="ECO:0007669"/>
    <property type="project" value="UniProtKB-KW"/>
</dbReference>
<dbReference type="GO" id="GO:0004076">
    <property type="term" value="F:biotin synthase activity"/>
    <property type="evidence" value="ECO:0007669"/>
    <property type="project" value="UniProtKB-UniRule"/>
</dbReference>
<feature type="binding site" evidence="16 17">
    <location>
        <position position="107"/>
    </location>
    <ligand>
        <name>[2Fe-2S] cluster</name>
        <dbReference type="ChEBI" id="CHEBI:190135"/>
    </ligand>
</feature>
<dbReference type="HAMAP" id="MF_01694">
    <property type="entry name" value="BioB"/>
    <property type="match status" value="1"/>
</dbReference>
<dbReference type="InterPro" id="IPR058240">
    <property type="entry name" value="rSAM_sf"/>
</dbReference>
<dbReference type="PANTHER" id="PTHR22976:SF2">
    <property type="entry name" value="BIOTIN SYNTHASE, MITOCHONDRIAL"/>
    <property type="match status" value="1"/>
</dbReference>
<dbReference type="GO" id="GO:0051539">
    <property type="term" value="F:4 iron, 4 sulfur cluster binding"/>
    <property type="evidence" value="ECO:0007669"/>
    <property type="project" value="UniProtKB-KW"/>
</dbReference>
<protein>
    <recommendedName>
        <fullName evidence="15 16">Biotin synthase</fullName>
        <ecNumber evidence="4 16">2.8.1.6</ecNumber>
    </recommendedName>
</protein>
<evidence type="ECO:0000313" key="20">
    <source>
        <dbReference type="Proteomes" id="UP000239549"/>
    </source>
</evidence>
<dbReference type="SMART" id="SM00729">
    <property type="entry name" value="Elp3"/>
    <property type="match status" value="1"/>
</dbReference>
<evidence type="ECO:0000256" key="15">
    <source>
        <dbReference type="ARBA" id="ARBA00070199"/>
    </source>
</evidence>
<gene>
    <name evidence="16" type="primary">bioB</name>
    <name evidence="19" type="ORF">DCCM_2443</name>
</gene>
<dbReference type="InterPro" id="IPR006638">
    <property type="entry name" value="Elp3/MiaA/NifB-like_rSAM"/>
</dbReference>
<evidence type="ECO:0000256" key="9">
    <source>
        <dbReference type="ARBA" id="ARBA00022723"/>
    </source>
</evidence>
<dbReference type="PANTHER" id="PTHR22976">
    <property type="entry name" value="BIOTIN SYNTHASE"/>
    <property type="match status" value="1"/>
</dbReference>
<comment type="caution">
    <text evidence="19">The sequence shown here is derived from an EMBL/GenBank/DDBJ whole genome shotgun (WGS) entry which is preliminary data.</text>
</comment>
<evidence type="ECO:0000256" key="13">
    <source>
        <dbReference type="ARBA" id="ARBA00051157"/>
    </source>
</evidence>
<dbReference type="CDD" id="cd01335">
    <property type="entry name" value="Radical_SAM"/>
    <property type="match status" value="1"/>
</dbReference>
<dbReference type="SUPFAM" id="SSF102114">
    <property type="entry name" value="Radical SAM enzymes"/>
    <property type="match status" value="1"/>
</dbReference>
<evidence type="ECO:0000256" key="12">
    <source>
        <dbReference type="ARBA" id="ARBA00023014"/>
    </source>
</evidence>
<comment type="function">
    <text evidence="14 16">Catalyzes the conversion of dethiobiotin (DTB) to biotin by the insertion of a sulfur atom into dethiobiotin via a radical-based mechanism.</text>
</comment>
<evidence type="ECO:0000256" key="17">
    <source>
        <dbReference type="PIRSR" id="PIRSR001619-1"/>
    </source>
</evidence>
<comment type="subunit">
    <text evidence="3 16">Homodimer.</text>
</comment>
<dbReference type="GO" id="GO:0009102">
    <property type="term" value="P:biotin biosynthetic process"/>
    <property type="evidence" value="ECO:0007669"/>
    <property type="project" value="UniProtKB-UniRule"/>
</dbReference>
<dbReference type="NCBIfam" id="TIGR00433">
    <property type="entry name" value="bioB"/>
    <property type="match status" value="1"/>
</dbReference>
<proteinExistence type="inferred from homology"/>
<dbReference type="Proteomes" id="UP000239549">
    <property type="component" value="Unassembled WGS sequence"/>
</dbReference>
<comment type="cofactor">
    <cofactor evidence="16">
        <name>[2Fe-2S] cluster</name>
        <dbReference type="ChEBI" id="CHEBI:190135"/>
    </cofactor>
    <text evidence="16">Binds 1 [2Fe-2S] cluster. The cluster is coordinated with 3 cysteines and 1 arginine.</text>
</comment>
<evidence type="ECO:0000256" key="4">
    <source>
        <dbReference type="ARBA" id="ARBA00012236"/>
    </source>
</evidence>
<feature type="binding site" evidence="16 17">
    <location>
        <position position="67"/>
    </location>
    <ligand>
        <name>[4Fe-4S] cluster</name>
        <dbReference type="ChEBI" id="CHEBI:49883"/>
        <note>4Fe-4S-S-AdoMet</note>
    </ligand>
</feature>
<feature type="domain" description="Radical SAM core" evidence="18">
    <location>
        <begin position="45"/>
        <end position="274"/>
    </location>
</feature>
<sequence length="320" mass="35152">MIRHIGQKIMNGENLSRDEAMGLTEIDSGSIPELLSVSNKVARHYRGFRLELCSIMNARSGKCSEDCKFCAQSGRYHTGAKIYPVAAKEEVLKQAVSMERAGAKRFSLVTSGRGISERDLDAVLNALELLKRETGLELCASLGLIDGNKARMLKDAGLSMYHHNLETSPDFYSRICTTHTYQDRVDTINAARKADLRVCAGGIIGLGETFAQRVDMALEIRRLGVDSVPVNFLNPIPGTPLQDIPAPAPLTLLHTLAVFRLILPEAVIRLCGGRKTGLRRLQPLAFWAGADGVMIGDYLTTGGEDLEQDLQLFRDMGFIF</sequence>
<comment type="similarity">
    <text evidence="2 16">Belongs to the radical SAM superfamily. Biotin synthase family.</text>
</comment>
<feature type="binding site" evidence="16 17">
    <location>
        <position position="63"/>
    </location>
    <ligand>
        <name>[4Fe-4S] cluster</name>
        <dbReference type="ChEBI" id="CHEBI:49883"/>
        <note>4Fe-4S-S-AdoMet</note>
    </ligand>
</feature>
<keyword evidence="12 16" id="KW-0411">Iron-sulfur</keyword>
<dbReference type="SFLD" id="SFLDG01060">
    <property type="entry name" value="BATS_domain_containing"/>
    <property type="match status" value="1"/>
</dbReference>
<keyword evidence="20" id="KW-1185">Reference proteome</keyword>
<evidence type="ECO:0000256" key="1">
    <source>
        <dbReference type="ARBA" id="ARBA00004942"/>
    </source>
</evidence>